<comment type="similarity">
    <text evidence="1 9">Belongs to the peptidase M4 family.</text>
</comment>
<evidence type="ECO:0000256" key="1">
    <source>
        <dbReference type="ARBA" id="ARBA00009388"/>
    </source>
</evidence>
<dbReference type="Pfam" id="PF01447">
    <property type="entry name" value="Peptidase_M4"/>
    <property type="match status" value="1"/>
</dbReference>
<feature type="domain" description="Peptidase M4" evidence="11">
    <location>
        <begin position="257"/>
        <end position="403"/>
    </location>
</feature>
<evidence type="ECO:0000259" key="12">
    <source>
        <dbReference type="Pfam" id="PF02868"/>
    </source>
</evidence>
<dbReference type="InterPro" id="IPR013856">
    <property type="entry name" value="Peptidase_M4_domain"/>
</dbReference>
<sequence length="679" mass="73847">MTTKLLGKIAVLASVSIFAFEANAQDANKNVKQKFTDERGKPSLITFNEKSTYKSTDSQTAFVELLGLKNNSNFSKTKSETDKLGISHEKFQLFHQGVKVEFSTYTLHSKSGKLESMSGEFYQLDNVNTRPSLSKEQAFNRALQQIGASKYLWDSPAEAKLNDYQKPAGELVLLPLTDEDNNGKKTEQLRLAYKFDIYATNPVSRGDIYVDAVTGVTLLYNATIKHLGEFSNGSKPSVDKKTGNKSMATAFVAANADTRYSGTQSIQTSLSGASYILSDATRGSGVMTYNMKKGTSYTAAVNFTDADNNWTAAEYNNVNKDNGALDAHWGAEKTYDYFSLIHGRNSYNNAGAAIKSYVHYSSAYNNAYWNGSVMTYGDGSGTGGFDILTSIDVAGHEIGHAVCTNTANLAYQKESGAMNEALSDIWGACIEYYAAPNKQRWLIGEDIERRAGHLSLRSMSNPKSEGQPDTYGGANWTSQTKCRPTSNNDQCGVHNNSGVLNHWFYILTEGKTGTNDLGSSYSITGIGIDKAAKITYRMESVYMTSSSTYANARTYGIQAATDLYGAGSLEVIATTNAFYAVGVGTAYVSTAKIAVPKSAKTATTTEAFVLYPNPTSEVLNVSVKENKVSSYKIFNSLGFQIQTGKTSGGEINVSNLSKGIYFFELNNGQDTVVKSFIKK</sequence>
<dbReference type="PRINTS" id="PR00730">
    <property type="entry name" value="THERMOLYSIN"/>
</dbReference>
<evidence type="ECO:0000256" key="6">
    <source>
        <dbReference type="ARBA" id="ARBA00022833"/>
    </source>
</evidence>
<evidence type="ECO:0000256" key="2">
    <source>
        <dbReference type="ARBA" id="ARBA00022670"/>
    </source>
</evidence>
<feature type="region of interest" description="Disordered" evidence="10">
    <location>
        <begin position="456"/>
        <end position="479"/>
    </location>
</feature>
<proteinExistence type="inferred from homology"/>
<organism evidence="15 16">
    <name type="scientific">Flavobacterium xinjiangense</name>
    <dbReference type="NCBI Taxonomy" id="178356"/>
    <lineage>
        <taxon>Bacteria</taxon>
        <taxon>Pseudomonadati</taxon>
        <taxon>Bacteroidota</taxon>
        <taxon>Flavobacteriia</taxon>
        <taxon>Flavobacteriales</taxon>
        <taxon>Flavobacteriaceae</taxon>
        <taxon>Flavobacterium</taxon>
    </lineage>
</organism>
<dbReference type="Gene3D" id="3.10.170.10">
    <property type="match status" value="1"/>
</dbReference>
<feature type="domain" description="FTP" evidence="13">
    <location>
        <begin position="73"/>
        <end position="121"/>
    </location>
</feature>
<evidence type="ECO:0000256" key="7">
    <source>
        <dbReference type="ARBA" id="ARBA00023049"/>
    </source>
</evidence>
<dbReference type="SUPFAM" id="SSF55486">
    <property type="entry name" value="Metalloproteases ('zincins'), catalytic domain"/>
    <property type="match status" value="1"/>
</dbReference>
<keyword evidence="7 9" id="KW-0482">Metalloprotease</keyword>
<dbReference type="RefSeq" id="WP_167365600.1">
    <property type="nucleotide sequence ID" value="NZ_FRCL01000019.1"/>
</dbReference>
<keyword evidence="3" id="KW-0479">Metal-binding</keyword>
<dbReference type="GO" id="GO:0006508">
    <property type="term" value="P:proteolysis"/>
    <property type="evidence" value="ECO:0007669"/>
    <property type="project" value="UniProtKB-KW"/>
</dbReference>
<dbReference type="InterPro" id="IPR023612">
    <property type="entry name" value="Peptidase_M4"/>
</dbReference>
<dbReference type="Pfam" id="PF02868">
    <property type="entry name" value="Peptidase_M4_C"/>
    <property type="match status" value="1"/>
</dbReference>
<evidence type="ECO:0000256" key="9">
    <source>
        <dbReference type="RuleBase" id="RU366073"/>
    </source>
</evidence>
<evidence type="ECO:0000259" key="11">
    <source>
        <dbReference type="Pfam" id="PF01447"/>
    </source>
</evidence>
<keyword evidence="6 9" id="KW-0862">Zinc</keyword>
<comment type="subcellular location">
    <subcellularLocation>
        <location evidence="9">Secreted</location>
    </subcellularLocation>
</comment>
<dbReference type="InterPro" id="IPR001570">
    <property type="entry name" value="Peptidase_M4_C_domain"/>
</dbReference>
<name>A0A1M7PM99_9FLAO</name>
<comment type="cofactor">
    <cofactor evidence="9">
        <name>Zn(2+)</name>
        <dbReference type="ChEBI" id="CHEBI:29105"/>
    </cofactor>
</comment>
<keyword evidence="2 9" id="KW-0645">Protease</keyword>
<dbReference type="InterPro" id="IPR011096">
    <property type="entry name" value="FTP_domain"/>
</dbReference>
<evidence type="ECO:0000256" key="5">
    <source>
        <dbReference type="ARBA" id="ARBA00022801"/>
    </source>
</evidence>
<dbReference type="Pfam" id="PF07504">
    <property type="entry name" value="FTP"/>
    <property type="match status" value="1"/>
</dbReference>
<dbReference type="GO" id="GO:0004222">
    <property type="term" value="F:metalloendopeptidase activity"/>
    <property type="evidence" value="ECO:0007669"/>
    <property type="project" value="UniProtKB-UniRule"/>
</dbReference>
<dbReference type="Proteomes" id="UP000184092">
    <property type="component" value="Unassembled WGS sequence"/>
</dbReference>
<dbReference type="CDD" id="cd09597">
    <property type="entry name" value="M4_TLP"/>
    <property type="match status" value="1"/>
</dbReference>
<dbReference type="InterPro" id="IPR050728">
    <property type="entry name" value="Zinc_Metalloprotease_M4"/>
</dbReference>
<dbReference type="InterPro" id="IPR027268">
    <property type="entry name" value="Peptidase_M4/M1_CTD_sf"/>
</dbReference>
<keyword evidence="16" id="KW-1185">Reference proteome</keyword>
<dbReference type="EMBL" id="FRCL01000019">
    <property type="protein sequence ID" value="SHN18190.1"/>
    <property type="molecule type" value="Genomic_DNA"/>
</dbReference>
<dbReference type="GO" id="GO:0005576">
    <property type="term" value="C:extracellular region"/>
    <property type="evidence" value="ECO:0007669"/>
    <property type="project" value="UniProtKB-SubCell"/>
</dbReference>
<comment type="function">
    <text evidence="9">Extracellular zinc metalloprotease.</text>
</comment>
<feature type="domain" description="Peptidase M4 C-terminal" evidence="12">
    <location>
        <begin position="407"/>
        <end position="583"/>
    </location>
</feature>
<dbReference type="NCBIfam" id="TIGR04183">
    <property type="entry name" value="Por_Secre_tail"/>
    <property type="match status" value="1"/>
</dbReference>
<feature type="domain" description="Secretion system C-terminal sorting" evidence="14">
    <location>
        <begin position="610"/>
        <end position="677"/>
    </location>
</feature>
<gene>
    <name evidence="15" type="ORF">SAMN05216269_11941</name>
</gene>
<dbReference type="InterPro" id="IPR026444">
    <property type="entry name" value="Secre_tail"/>
</dbReference>
<dbReference type="STRING" id="178356.SAMN05216269_11941"/>
<feature type="active site" evidence="8">
    <location>
        <position position="397"/>
    </location>
</feature>
<evidence type="ECO:0000256" key="4">
    <source>
        <dbReference type="ARBA" id="ARBA00022729"/>
    </source>
</evidence>
<dbReference type="Pfam" id="PF18962">
    <property type="entry name" value="Por_Secre_tail"/>
    <property type="match status" value="1"/>
</dbReference>
<evidence type="ECO:0000256" key="10">
    <source>
        <dbReference type="SAM" id="MobiDB-lite"/>
    </source>
</evidence>
<evidence type="ECO:0000256" key="8">
    <source>
        <dbReference type="PIRSR" id="PIRSR623612-1"/>
    </source>
</evidence>
<dbReference type="PANTHER" id="PTHR33794">
    <property type="entry name" value="BACILLOLYSIN"/>
    <property type="match status" value="1"/>
</dbReference>
<feature type="signal peptide" evidence="9">
    <location>
        <begin position="1"/>
        <end position="24"/>
    </location>
</feature>
<feature type="active site" description="Proton donor" evidence="8">
    <location>
        <position position="494"/>
    </location>
</feature>
<evidence type="ECO:0000256" key="3">
    <source>
        <dbReference type="ARBA" id="ARBA00022723"/>
    </source>
</evidence>
<dbReference type="Gene3D" id="3.10.450.490">
    <property type="match status" value="1"/>
</dbReference>
<evidence type="ECO:0000259" key="14">
    <source>
        <dbReference type="Pfam" id="PF18962"/>
    </source>
</evidence>
<accession>A0A1M7PM99</accession>
<reference evidence="16" key="1">
    <citation type="submission" date="2016-11" db="EMBL/GenBank/DDBJ databases">
        <authorList>
            <person name="Varghese N."/>
            <person name="Submissions S."/>
        </authorList>
    </citation>
    <scope>NUCLEOTIDE SEQUENCE [LARGE SCALE GENOMIC DNA]</scope>
    <source>
        <strain evidence="16">CGMCC 1.2749</strain>
    </source>
</reference>
<keyword evidence="4 9" id="KW-0732">Signal</keyword>
<dbReference type="EC" id="3.4.24.-" evidence="9"/>
<evidence type="ECO:0000313" key="16">
    <source>
        <dbReference type="Proteomes" id="UP000184092"/>
    </source>
</evidence>
<keyword evidence="9" id="KW-0964">Secreted</keyword>
<dbReference type="Gene3D" id="1.10.390.10">
    <property type="entry name" value="Neutral Protease Domain 2"/>
    <property type="match status" value="1"/>
</dbReference>
<evidence type="ECO:0000313" key="15">
    <source>
        <dbReference type="EMBL" id="SHN18190.1"/>
    </source>
</evidence>
<dbReference type="GO" id="GO:0046872">
    <property type="term" value="F:metal ion binding"/>
    <property type="evidence" value="ECO:0007669"/>
    <property type="project" value="UniProtKB-UniRule"/>
</dbReference>
<evidence type="ECO:0000259" key="13">
    <source>
        <dbReference type="Pfam" id="PF07504"/>
    </source>
</evidence>
<dbReference type="AlphaFoldDB" id="A0A1M7PM99"/>
<protein>
    <recommendedName>
        <fullName evidence="9">Neutral metalloproteinase</fullName>
        <ecNumber evidence="9">3.4.24.-</ecNumber>
    </recommendedName>
</protein>
<feature type="chain" id="PRO_5023062714" description="Neutral metalloproteinase" evidence="9">
    <location>
        <begin position="25"/>
        <end position="679"/>
    </location>
</feature>
<keyword evidence="5 9" id="KW-0378">Hydrolase</keyword>
<dbReference type="PANTHER" id="PTHR33794:SF1">
    <property type="entry name" value="BACILLOLYSIN"/>
    <property type="match status" value="1"/>
</dbReference>